<evidence type="ECO:0000256" key="2">
    <source>
        <dbReference type="ARBA" id="ARBA00022692"/>
    </source>
</evidence>
<protein>
    <submittedName>
        <fullName evidence="7">Rod shape-determining protein RodA</fullName>
    </submittedName>
</protein>
<evidence type="ECO:0000313" key="8">
    <source>
        <dbReference type="Proteomes" id="UP000178996"/>
    </source>
</evidence>
<dbReference type="GO" id="GO:0015648">
    <property type="term" value="F:lipid-linked peptidoglycan transporter activity"/>
    <property type="evidence" value="ECO:0007669"/>
    <property type="project" value="TreeGrafter"/>
</dbReference>
<evidence type="ECO:0000256" key="6">
    <source>
        <dbReference type="SAM" id="Phobius"/>
    </source>
</evidence>
<dbReference type="Pfam" id="PF01098">
    <property type="entry name" value="FTSW_RODA_SPOVE"/>
    <property type="match status" value="1"/>
</dbReference>
<dbReference type="GO" id="GO:0008360">
    <property type="term" value="P:regulation of cell shape"/>
    <property type="evidence" value="ECO:0007669"/>
    <property type="project" value="UniProtKB-KW"/>
</dbReference>
<feature type="transmembrane region" description="Helical" evidence="6">
    <location>
        <begin position="266"/>
        <end position="286"/>
    </location>
</feature>
<evidence type="ECO:0000256" key="4">
    <source>
        <dbReference type="ARBA" id="ARBA00022989"/>
    </source>
</evidence>
<dbReference type="Proteomes" id="UP000178996">
    <property type="component" value="Unassembled WGS sequence"/>
</dbReference>
<keyword evidence="2 6" id="KW-0812">Transmembrane</keyword>
<dbReference type="PANTHER" id="PTHR30474">
    <property type="entry name" value="CELL CYCLE PROTEIN"/>
    <property type="match status" value="1"/>
</dbReference>
<keyword evidence="3" id="KW-0133">Cell shape</keyword>
<evidence type="ECO:0000256" key="1">
    <source>
        <dbReference type="ARBA" id="ARBA00004141"/>
    </source>
</evidence>
<dbReference type="GO" id="GO:0005886">
    <property type="term" value="C:plasma membrane"/>
    <property type="evidence" value="ECO:0007669"/>
    <property type="project" value="TreeGrafter"/>
</dbReference>
<feature type="transmembrane region" description="Helical" evidence="6">
    <location>
        <begin position="178"/>
        <end position="196"/>
    </location>
</feature>
<accession>A0A1G2H6U0</accession>
<dbReference type="InterPro" id="IPR001182">
    <property type="entry name" value="FtsW/RodA"/>
</dbReference>
<feature type="transmembrane region" description="Helical" evidence="6">
    <location>
        <begin position="332"/>
        <end position="355"/>
    </location>
</feature>
<feature type="transmembrane region" description="Helical" evidence="6">
    <location>
        <begin position="95"/>
        <end position="118"/>
    </location>
</feature>
<comment type="subcellular location">
    <subcellularLocation>
        <location evidence="1">Membrane</location>
        <topology evidence="1">Multi-pass membrane protein</topology>
    </subcellularLocation>
</comment>
<feature type="transmembrane region" description="Helical" evidence="6">
    <location>
        <begin position="298"/>
        <end position="320"/>
    </location>
</feature>
<feature type="transmembrane region" description="Helical" evidence="6">
    <location>
        <begin position="154"/>
        <end position="171"/>
    </location>
</feature>
<dbReference type="GO" id="GO:0051301">
    <property type="term" value="P:cell division"/>
    <property type="evidence" value="ECO:0007669"/>
    <property type="project" value="InterPro"/>
</dbReference>
<dbReference type="GO" id="GO:0032153">
    <property type="term" value="C:cell division site"/>
    <property type="evidence" value="ECO:0007669"/>
    <property type="project" value="TreeGrafter"/>
</dbReference>
<keyword evidence="4 6" id="KW-1133">Transmembrane helix</keyword>
<comment type="caution">
    <text evidence="7">The sequence shown here is derived from an EMBL/GenBank/DDBJ whole genome shotgun (WGS) entry which is preliminary data.</text>
</comment>
<evidence type="ECO:0000256" key="5">
    <source>
        <dbReference type="ARBA" id="ARBA00023136"/>
    </source>
</evidence>
<dbReference type="InterPro" id="IPR011923">
    <property type="entry name" value="RodA/MrdB"/>
</dbReference>
<dbReference type="AlphaFoldDB" id="A0A1G2H6U0"/>
<gene>
    <name evidence="7" type="ORF">A3G60_04035</name>
</gene>
<feature type="transmembrane region" description="Helical" evidence="6">
    <location>
        <begin position="40"/>
        <end position="59"/>
    </location>
</feature>
<proteinExistence type="predicted"/>
<name>A0A1G2H6U0_9BACT</name>
<feature type="transmembrane region" description="Helical" evidence="6">
    <location>
        <begin position="7"/>
        <end position="28"/>
    </location>
</feature>
<evidence type="ECO:0000313" key="7">
    <source>
        <dbReference type="EMBL" id="OGZ58196.1"/>
    </source>
</evidence>
<evidence type="ECO:0000256" key="3">
    <source>
        <dbReference type="ARBA" id="ARBA00022960"/>
    </source>
</evidence>
<organism evidence="7 8">
    <name type="scientific">Candidatus Ryanbacteria bacterium RIFCSPLOWO2_12_FULL_47_9c</name>
    <dbReference type="NCBI Taxonomy" id="1802131"/>
    <lineage>
        <taxon>Bacteria</taxon>
        <taxon>Candidatus Ryaniibacteriota</taxon>
    </lineage>
</organism>
<dbReference type="EMBL" id="MHOB01000006">
    <property type="protein sequence ID" value="OGZ58196.1"/>
    <property type="molecule type" value="Genomic_DNA"/>
</dbReference>
<feature type="transmembrane region" description="Helical" evidence="6">
    <location>
        <begin position="130"/>
        <end position="148"/>
    </location>
</feature>
<feature type="transmembrane region" description="Helical" evidence="6">
    <location>
        <begin position="66"/>
        <end position="89"/>
    </location>
</feature>
<reference evidence="7 8" key="1">
    <citation type="journal article" date="2016" name="Nat. Commun.">
        <title>Thousands of microbial genomes shed light on interconnected biogeochemical processes in an aquifer system.</title>
        <authorList>
            <person name="Anantharaman K."/>
            <person name="Brown C.T."/>
            <person name="Hug L.A."/>
            <person name="Sharon I."/>
            <person name="Castelle C.J."/>
            <person name="Probst A.J."/>
            <person name="Thomas B.C."/>
            <person name="Singh A."/>
            <person name="Wilkins M.J."/>
            <person name="Karaoz U."/>
            <person name="Brodie E.L."/>
            <person name="Williams K.H."/>
            <person name="Hubbard S.S."/>
            <person name="Banfield J.F."/>
        </authorList>
    </citation>
    <scope>NUCLEOTIDE SEQUENCE [LARGE SCALE GENOMIC DNA]</scope>
</reference>
<dbReference type="NCBIfam" id="TIGR02210">
    <property type="entry name" value="rodA_shape"/>
    <property type="match status" value="1"/>
</dbReference>
<keyword evidence="5 6" id="KW-0472">Membrane</keyword>
<sequence length="371" mass="41397">MIRHLRYMDWLLVISILPILVFGLLTMKSLSGDDYFFNRQLIWIAVGFVAMGLTTAYDWRGLKSSAVILSLYALGVILLVILAVIGFVTRGAQSWFYFGTAAFEPVELVKLFLVLVFAKYFSRRYVEIAMTRHIAISFLYLVIPMTLVFLQPDFGSAAILFFVWLSMLLFSGLRFKQIIVFIATGVLIAVVGWFFLLQTYQKMRIVAFFNPEGDPRGSGYHAIQAMIAVGAGGVWGKGVGYGTQSRLDFLPESETDFMFAAFAEEWGLVGVAALFLSFTLLFWRILRISIRSPDNFSKLFGLGISFLLVSHIAVHVGMNMGLLPVTGIGLPFMSYGGSFLVMLMAALGILESIAIRSSEIKAYEKEEFIGL</sequence>